<evidence type="ECO:0000313" key="7">
    <source>
        <dbReference type="EMBL" id="TQF13386.1"/>
    </source>
</evidence>
<comment type="caution">
    <text evidence="7">The sequence shown here is derived from an EMBL/GenBank/DDBJ whole genome shotgun (WGS) entry which is preliminary data.</text>
</comment>
<dbReference type="GO" id="GO:0004674">
    <property type="term" value="F:protein serine/threonine kinase activity"/>
    <property type="evidence" value="ECO:0007669"/>
    <property type="project" value="UniProtKB-KW"/>
</dbReference>
<evidence type="ECO:0000256" key="4">
    <source>
        <dbReference type="ARBA" id="ARBA00022840"/>
    </source>
</evidence>
<dbReference type="SMART" id="SM00220">
    <property type="entry name" value="S_TKc"/>
    <property type="match status" value="1"/>
</dbReference>
<dbReference type="PANTHER" id="PTHR43289">
    <property type="entry name" value="MITOGEN-ACTIVATED PROTEIN KINASE KINASE KINASE 20-RELATED"/>
    <property type="match status" value="1"/>
</dbReference>
<protein>
    <submittedName>
        <fullName evidence="7">Serine/threonine protein kinase</fullName>
    </submittedName>
</protein>
<dbReference type="GO" id="GO:0005524">
    <property type="term" value="F:ATP binding"/>
    <property type="evidence" value="ECO:0007669"/>
    <property type="project" value="UniProtKB-UniRule"/>
</dbReference>
<gene>
    <name evidence="7" type="ORF">FJV41_24165</name>
</gene>
<dbReference type="OrthoDB" id="5526150at2"/>
<dbReference type="EMBL" id="VIFM01000102">
    <property type="protein sequence ID" value="TQF13386.1"/>
    <property type="molecule type" value="Genomic_DNA"/>
</dbReference>
<evidence type="ECO:0000256" key="1">
    <source>
        <dbReference type="ARBA" id="ARBA00022679"/>
    </source>
</evidence>
<organism evidence="7 8">
    <name type="scientific">Myxococcus llanfairpwllgwyngyllgogerychwyrndrobwllllantysiliogogogochensis</name>
    <dbReference type="NCBI Taxonomy" id="2590453"/>
    <lineage>
        <taxon>Bacteria</taxon>
        <taxon>Pseudomonadati</taxon>
        <taxon>Myxococcota</taxon>
        <taxon>Myxococcia</taxon>
        <taxon>Myxococcales</taxon>
        <taxon>Cystobacterineae</taxon>
        <taxon>Myxococcaceae</taxon>
        <taxon>Myxococcus</taxon>
    </lineage>
</organism>
<keyword evidence="8" id="KW-1185">Reference proteome</keyword>
<evidence type="ECO:0000256" key="5">
    <source>
        <dbReference type="PROSITE-ProRule" id="PRU10141"/>
    </source>
</evidence>
<keyword evidence="3 7" id="KW-0418">Kinase</keyword>
<keyword evidence="1" id="KW-0808">Transferase</keyword>
<dbReference type="Gene3D" id="3.30.200.20">
    <property type="entry name" value="Phosphorylase Kinase, domain 1"/>
    <property type="match status" value="1"/>
</dbReference>
<dbReference type="Gene3D" id="1.10.510.10">
    <property type="entry name" value="Transferase(Phosphotransferase) domain 1"/>
    <property type="match status" value="1"/>
</dbReference>
<dbReference type="InterPro" id="IPR011009">
    <property type="entry name" value="Kinase-like_dom_sf"/>
</dbReference>
<reference evidence="7 8" key="1">
    <citation type="submission" date="2019-06" db="EMBL/GenBank/DDBJ databases">
        <authorList>
            <person name="Livingstone P."/>
            <person name="Whitworth D."/>
        </authorList>
    </citation>
    <scope>NUCLEOTIDE SEQUENCE [LARGE SCALE GENOMIC DNA]</scope>
    <source>
        <strain evidence="7 8">AM401</strain>
    </source>
</reference>
<evidence type="ECO:0000259" key="6">
    <source>
        <dbReference type="PROSITE" id="PS50011"/>
    </source>
</evidence>
<dbReference type="PROSITE" id="PS00107">
    <property type="entry name" value="PROTEIN_KINASE_ATP"/>
    <property type="match status" value="1"/>
</dbReference>
<evidence type="ECO:0000256" key="2">
    <source>
        <dbReference type="ARBA" id="ARBA00022741"/>
    </source>
</evidence>
<dbReference type="Proteomes" id="UP000315369">
    <property type="component" value="Unassembled WGS sequence"/>
</dbReference>
<dbReference type="AlphaFoldDB" id="A0A540WWK0"/>
<feature type="domain" description="Protein kinase" evidence="6">
    <location>
        <begin position="17"/>
        <end position="274"/>
    </location>
</feature>
<dbReference type="PANTHER" id="PTHR43289:SF6">
    <property type="entry name" value="SERINE_THREONINE-PROTEIN KINASE NEKL-3"/>
    <property type="match status" value="1"/>
</dbReference>
<feature type="binding site" evidence="5">
    <location>
        <position position="46"/>
    </location>
    <ligand>
        <name>ATP</name>
        <dbReference type="ChEBI" id="CHEBI:30616"/>
    </ligand>
</feature>
<keyword evidence="4 5" id="KW-0067">ATP-binding</keyword>
<sequence length="303" mass="32367">MAPLGETWTPPTELDEFRLMRLLGRGGMGAVYLAHDTSLDRLVALKLSVALQPDTSTLASFAIEARAIARIKHPNVVTVFRAGQIEGRPYLVYEYVDGKSLAELPLPLPWRYVLDIALGFSRGLRAAHQRGVLHRDLKPGNAILDSDGTIKLLDFGLAAFVGTDRSTPWAVPGVVGTPRYMAPEVRLGAAATPQSDLYALGLLLYELCTGKVPRVRPTATAPLAGPRAGSLVPLTELVPGIDRDFAGAIERCLADDPAGRFGLADALCLALERLMTPLGGEAAFSPERASPGAVQPWEGLTTL</sequence>
<keyword evidence="2 5" id="KW-0547">Nucleotide-binding</keyword>
<proteinExistence type="predicted"/>
<dbReference type="InterPro" id="IPR017441">
    <property type="entry name" value="Protein_kinase_ATP_BS"/>
</dbReference>
<dbReference type="SUPFAM" id="SSF56112">
    <property type="entry name" value="Protein kinase-like (PK-like)"/>
    <property type="match status" value="1"/>
</dbReference>
<dbReference type="PROSITE" id="PS50011">
    <property type="entry name" value="PROTEIN_KINASE_DOM"/>
    <property type="match status" value="1"/>
</dbReference>
<evidence type="ECO:0000256" key="3">
    <source>
        <dbReference type="ARBA" id="ARBA00022777"/>
    </source>
</evidence>
<dbReference type="Pfam" id="PF00069">
    <property type="entry name" value="Pkinase"/>
    <property type="match status" value="1"/>
</dbReference>
<name>A0A540WWK0_9BACT</name>
<keyword evidence="7" id="KW-0723">Serine/threonine-protein kinase</keyword>
<accession>A0A540WWK0</accession>
<dbReference type="CDD" id="cd14014">
    <property type="entry name" value="STKc_PknB_like"/>
    <property type="match status" value="1"/>
</dbReference>
<dbReference type="InterPro" id="IPR000719">
    <property type="entry name" value="Prot_kinase_dom"/>
</dbReference>
<evidence type="ECO:0000313" key="8">
    <source>
        <dbReference type="Proteomes" id="UP000315369"/>
    </source>
</evidence>